<comment type="caution">
    <text evidence="1">The sequence shown here is derived from an EMBL/GenBank/DDBJ whole genome shotgun (WGS) entry which is preliminary data.</text>
</comment>
<reference evidence="1 2" key="1">
    <citation type="journal article" date="2015" name="Nat. Commun.">
        <title>Lucilia cuprina genome unlocks parasitic fly biology to underpin future interventions.</title>
        <authorList>
            <person name="Anstead C.A."/>
            <person name="Korhonen P.K."/>
            <person name="Young N.D."/>
            <person name="Hall R.S."/>
            <person name="Jex A.R."/>
            <person name="Murali S.C."/>
            <person name="Hughes D.S."/>
            <person name="Lee S.F."/>
            <person name="Perry T."/>
            <person name="Stroehlein A.J."/>
            <person name="Ansell B.R."/>
            <person name="Breugelmans B."/>
            <person name="Hofmann A."/>
            <person name="Qu J."/>
            <person name="Dugan S."/>
            <person name="Lee S.L."/>
            <person name="Chao H."/>
            <person name="Dinh H."/>
            <person name="Han Y."/>
            <person name="Doddapaneni H.V."/>
            <person name="Worley K.C."/>
            <person name="Muzny D.M."/>
            <person name="Ioannidis P."/>
            <person name="Waterhouse R.M."/>
            <person name="Zdobnov E.M."/>
            <person name="James P.J."/>
            <person name="Bagnall N.H."/>
            <person name="Kotze A.C."/>
            <person name="Gibbs R.A."/>
            <person name="Richards S."/>
            <person name="Batterham P."/>
            <person name="Gasser R.B."/>
        </authorList>
    </citation>
    <scope>NUCLEOTIDE SEQUENCE [LARGE SCALE GENOMIC DNA]</scope>
    <source>
        <strain evidence="1 2">LS</strain>
        <tissue evidence="1">Full body</tissue>
    </source>
</reference>
<sequence>MDTVYGTKKYFQSLSGASDIYRSPACRAVIDNVLVVVAAAAAAVITDDAGDKLTFLWEGEVKSGVN</sequence>
<name>A0A0L0C6U4_LUCCU</name>
<accession>A0A0L0C6U4</accession>
<evidence type="ECO:0000313" key="2">
    <source>
        <dbReference type="Proteomes" id="UP000037069"/>
    </source>
</evidence>
<keyword evidence="2" id="KW-1185">Reference proteome</keyword>
<gene>
    <name evidence="1" type="ORF">FF38_12648</name>
</gene>
<proteinExistence type="predicted"/>
<protein>
    <submittedName>
        <fullName evidence="1">Uncharacterized protein</fullName>
    </submittedName>
</protein>
<dbReference type="Proteomes" id="UP000037069">
    <property type="component" value="Unassembled WGS sequence"/>
</dbReference>
<dbReference type="EMBL" id="JRES01000933">
    <property type="protein sequence ID" value="KNC27159.1"/>
    <property type="molecule type" value="Genomic_DNA"/>
</dbReference>
<evidence type="ECO:0000313" key="1">
    <source>
        <dbReference type="EMBL" id="KNC27159.1"/>
    </source>
</evidence>
<dbReference type="AlphaFoldDB" id="A0A0L0C6U4"/>
<organism evidence="1 2">
    <name type="scientific">Lucilia cuprina</name>
    <name type="common">Green bottle fly</name>
    <name type="synonym">Australian sheep blowfly</name>
    <dbReference type="NCBI Taxonomy" id="7375"/>
    <lineage>
        <taxon>Eukaryota</taxon>
        <taxon>Metazoa</taxon>
        <taxon>Ecdysozoa</taxon>
        <taxon>Arthropoda</taxon>
        <taxon>Hexapoda</taxon>
        <taxon>Insecta</taxon>
        <taxon>Pterygota</taxon>
        <taxon>Neoptera</taxon>
        <taxon>Endopterygota</taxon>
        <taxon>Diptera</taxon>
        <taxon>Brachycera</taxon>
        <taxon>Muscomorpha</taxon>
        <taxon>Oestroidea</taxon>
        <taxon>Calliphoridae</taxon>
        <taxon>Luciliinae</taxon>
        <taxon>Lucilia</taxon>
    </lineage>
</organism>